<evidence type="ECO:0000313" key="1">
    <source>
        <dbReference type="EMBL" id="MFE8701538.1"/>
    </source>
</evidence>
<organism evidence="1 2">
    <name type="scientific">Cytobacillus spartinae</name>
    <dbReference type="NCBI Taxonomy" id="3299023"/>
    <lineage>
        <taxon>Bacteria</taxon>
        <taxon>Bacillati</taxon>
        <taxon>Bacillota</taxon>
        <taxon>Bacilli</taxon>
        <taxon>Bacillales</taxon>
        <taxon>Bacillaceae</taxon>
        <taxon>Cytobacillus</taxon>
    </lineage>
</organism>
<proteinExistence type="predicted"/>
<dbReference type="RefSeq" id="WP_389361494.1">
    <property type="nucleotide sequence ID" value="NZ_JBIACK010000005.1"/>
</dbReference>
<gene>
    <name evidence="1" type="ORF">ACFYKX_13115</name>
</gene>
<evidence type="ECO:0000313" key="2">
    <source>
        <dbReference type="Proteomes" id="UP001601059"/>
    </source>
</evidence>
<comment type="caution">
    <text evidence="1">The sequence shown here is derived from an EMBL/GenBank/DDBJ whole genome shotgun (WGS) entry which is preliminary data.</text>
</comment>
<dbReference type="Proteomes" id="UP001601059">
    <property type="component" value="Unassembled WGS sequence"/>
</dbReference>
<reference evidence="1 2" key="1">
    <citation type="submission" date="2024-08" db="EMBL/GenBank/DDBJ databases">
        <title>Two novel Cytobacillus novel species.</title>
        <authorList>
            <person name="Liu G."/>
        </authorList>
    </citation>
    <scope>NUCLEOTIDE SEQUENCE [LARGE SCALE GENOMIC DNA]</scope>
    <source>
        <strain evidence="1 2">FJAT-54145</strain>
    </source>
</reference>
<dbReference type="EMBL" id="JBIACK010000005">
    <property type="protein sequence ID" value="MFE8701538.1"/>
    <property type="molecule type" value="Genomic_DNA"/>
</dbReference>
<protein>
    <submittedName>
        <fullName evidence="1">Molecular chaperone GrpE</fullName>
    </submittedName>
</protein>
<name>A0ABW6KF70_9BACI</name>
<accession>A0ABW6KF70</accession>
<sequence>MNYIYQKRAKLVGNVERGILWLLNMHDDWIHDQYGESYIYHGVVYSNSKAFHELSTTVTGYFQDDDTGQWIKVVHGKATFNPHDMGQAWKEQLESFISISFKTGTYKTYKNLAVHPLNKL</sequence>
<keyword evidence="2" id="KW-1185">Reference proteome</keyword>